<dbReference type="PIRSF" id="PIRSF030820">
    <property type="entry name" value="UCP030820"/>
    <property type="match status" value="1"/>
</dbReference>
<name>A0A1S8GNP4_9PROT</name>
<comment type="caution">
    <text evidence="1">The sequence shown here is derived from an EMBL/GenBank/DDBJ whole genome shotgun (WGS) entry which is preliminary data.</text>
</comment>
<dbReference type="Proteomes" id="UP000200980">
    <property type="component" value="Unassembled WGS sequence"/>
</dbReference>
<dbReference type="InterPro" id="IPR008318">
    <property type="entry name" value="UCP030820"/>
</dbReference>
<evidence type="ECO:0000313" key="2">
    <source>
        <dbReference type="Proteomes" id="UP000200980"/>
    </source>
</evidence>
<organism evidence="1 2">
    <name type="scientific">Bombella intestini</name>
    <dbReference type="NCBI Taxonomy" id="1539051"/>
    <lineage>
        <taxon>Bacteria</taxon>
        <taxon>Pseudomonadati</taxon>
        <taxon>Pseudomonadota</taxon>
        <taxon>Alphaproteobacteria</taxon>
        <taxon>Acetobacterales</taxon>
        <taxon>Acetobacteraceae</taxon>
        <taxon>Bombella</taxon>
    </lineage>
</organism>
<dbReference type="STRING" id="1539051.AL01_08810"/>
<proteinExistence type="predicted"/>
<reference evidence="1 2" key="1">
    <citation type="journal article" date="2016" name="PLoS ONE">
        <title>Whole-Genome Sequence Analysis of Bombella intestini LMG 28161T, a Novel Acetic Acid Bacterium Isolated from the Crop of a Red-Tailed Bumble Bee, Bombus lapidarius.</title>
        <authorList>
            <person name="Li L."/>
            <person name="Illeghems K."/>
            <person name="Van Kerrebroeck S."/>
            <person name="Borremans W."/>
            <person name="Cleenwerck I."/>
            <person name="Smagghe G."/>
            <person name="De Vuyst L."/>
            <person name="Vandamme P."/>
        </authorList>
    </citation>
    <scope>NUCLEOTIDE SEQUENCE [LARGE SCALE GENOMIC DNA]</scope>
    <source>
        <strain evidence="1 2">R-52487</strain>
    </source>
</reference>
<dbReference type="Pfam" id="PF06073">
    <property type="entry name" value="DUF934"/>
    <property type="match status" value="1"/>
</dbReference>
<dbReference type="AlphaFoldDB" id="A0A1S8GNP4"/>
<keyword evidence="2" id="KW-1185">Reference proteome</keyword>
<gene>
    <name evidence="1" type="ORF">AL01_08810</name>
</gene>
<accession>A0A1S8GNP4</accession>
<dbReference type="RefSeq" id="WP_077397116.1">
    <property type="nucleotide sequence ID" value="NZ_JATM01000005.1"/>
</dbReference>
<protein>
    <submittedName>
        <fullName evidence="1">Oxidoreductase</fullName>
    </submittedName>
</protein>
<evidence type="ECO:0000313" key="1">
    <source>
        <dbReference type="EMBL" id="OOL17409.1"/>
    </source>
</evidence>
<dbReference type="OrthoDB" id="9800421at2"/>
<sequence length="134" mass="15303">MKLFDLSGRKTLDATSPVSFAEWKEARQGTAISLPQDVEVEELHSYLGSLSLIVLEFPIFRDGRAFTQARSLREYEGYKGEIRASGHLLPDQAIHLRRCGFDSVVLSEDANVKDWEEQLGRYQFYYQNTVISPT</sequence>
<dbReference type="EMBL" id="JATM01000005">
    <property type="protein sequence ID" value="OOL17409.1"/>
    <property type="molecule type" value="Genomic_DNA"/>
</dbReference>